<evidence type="ECO:0000256" key="4">
    <source>
        <dbReference type="ARBA" id="ARBA00023136"/>
    </source>
</evidence>
<evidence type="ECO:0000256" key="3">
    <source>
        <dbReference type="ARBA" id="ARBA00022989"/>
    </source>
</evidence>
<dbReference type="OMA" id="PPPYHDW"/>
<evidence type="ECO:0000313" key="7">
    <source>
        <dbReference type="EMBL" id="ETS81208.1"/>
    </source>
</evidence>
<dbReference type="STRING" id="1229662.W3X512"/>
<keyword evidence="8" id="KW-1185">Reference proteome</keyword>
<dbReference type="RefSeq" id="XP_007832982.1">
    <property type="nucleotide sequence ID" value="XM_007834791.1"/>
</dbReference>
<feature type="region of interest" description="Disordered" evidence="5">
    <location>
        <begin position="1"/>
        <end position="168"/>
    </location>
</feature>
<dbReference type="eggNOG" id="ENOG502QTH9">
    <property type="taxonomic scope" value="Eukaryota"/>
</dbReference>
<dbReference type="GO" id="GO:0016020">
    <property type="term" value="C:membrane"/>
    <property type="evidence" value="ECO:0007669"/>
    <property type="project" value="UniProtKB-SubCell"/>
</dbReference>
<feature type="compositionally biased region" description="Pro residues" evidence="5">
    <location>
        <begin position="103"/>
        <end position="122"/>
    </location>
</feature>
<keyword evidence="4" id="KW-0472">Membrane</keyword>
<feature type="compositionally biased region" description="Basic and acidic residues" evidence="5">
    <location>
        <begin position="1"/>
        <end position="11"/>
    </location>
</feature>
<feature type="domain" description="SPRY" evidence="6">
    <location>
        <begin position="250"/>
        <end position="339"/>
    </location>
</feature>
<dbReference type="Pfam" id="PF00622">
    <property type="entry name" value="SPRY"/>
    <property type="match status" value="1"/>
</dbReference>
<dbReference type="OrthoDB" id="25503at2759"/>
<name>W3X512_PESFW</name>
<dbReference type="EMBL" id="KI912112">
    <property type="protein sequence ID" value="ETS81208.1"/>
    <property type="molecule type" value="Genomic_DNA"/>
</dbReference>
<evidence type="ECO:0000256" key="5">
    <source>
        <dbReference type="SAM" id="MobiDB-lite"/>
    </source>
</evidence>
<feature type="compositionally biased region" description="Polar residues" evidence="5">
    <location>
        <begin position="20"/>
        <end position="40"/>
    </location>
</feature>
<gene>
    <name evidence="7" type="ORF">PFICI_06210</name>
</gene>
<dbReference type="InterPro" id="IPR035780">
    <property type="entry name" value="SPRY_Ssh4-like"/>
</dbReference>
<accession>W3X512</accession>
<dbReference type="InterPro" id="IPR043136">
    <property type="entry name" value="B30.2/SPRY_sf"/>
</dbReference>
<evidence type="ECO:0000256" key="1">
    <source>
        <dbReference type="ARBA" id="ARBA00004370"/>
    </source>
</evidence>
<keyword evidence="3" id="KW-1133">Transmembrane helix</keyword>
<dbReference type="GeneID" id="19271223"/>
<dbReference type="CDD" id="cd12910">
    <property type="entry name" value="SPRY_SSH4_like"/>
    <property type="match status" value="1"/>
</dbReference>
<dbReference type="InParanoid" id="W3X512"/>
<evidence type="ECO:0000259" key="6">
    <source>
        <dbReference type="Pfam" id="PF00622"/>
    </source>
</evidence>
<evidence type="ECO:0000313" key="8">
    <source>
        <dbReference type="Proteomes" id="UP000030651"/>
    </source>
</evidence>
<dbReference type="HOGENOM" id="CLU_026654_1_0_1"/>
<evidence type="ECO:0000256" key="2">
    <source>
        <dbReference type="ARBA" id="ARBA00022692"/>
    </source>
</evidence>
<organism evidence="7 8">
    <name type="scientific">Pestalotiopsis fici (strain W106-1 / CGMCC3.15140)</name>
    <dbReference type="NCBI Taxonomy" id="1229662"/>
    <lineage>
        <taxon>Eukaryota</taxon>
        <taxon>Fungi</taxon>
        <taxon>Dikarya</taxon>
        <taxon>Ascomycota</taxon>
        <taxon>Pezizomycotina</taxon>
        <taxon>Sordariomycetes</taxon>
        <taxon>Xylariomycetidae</taxon>
        <taxon>Amphisphaeriales</taxon>
        <taxon>Sporocadaceae</taxon>
        <taxon>Pestalotiopsis</taxon>
    </lineage>
</organism>
<proteinExistence type="predicted"/>
<comment type="subcellular location">
    <subcellularLocation>
        <location evidence="1">Membrane</location>
    </subcellularLocation>
</comment>
<dbReference type="InterPro" id="IPR003877">
    <property type="entry name" value="SPRY_dom"/>
</dbReference>
<dbReference type="AlphaFoldDB" id="W3X512"/>
<reference evidence="8" key="1">
    <citation type="journal article" date="2015" name="BMC Genomics">
        <title>Genomic and transcriptomic analysis of the endophytic fungus Pestalotiopsis fici reveals its lifestyle and high potential for synthesis of natural products.</title>
        <authorList>
            <person name="Wang X."/>
            <person name="Zhang X."/>
            <person name="Liu L."/>
            <person name="Xiang M."/>
            <person name="Wang W."/>
            <person name="Sun X."/>
            <person name="Che Y."/>
            <person name="Guo L."/>
            <person name="Liu G."/>
            <person name="Guo L."/>
            <person name="Wang C."/>
            <person name="Yin W.B."/>
            <person name="Stadler M."/>
            <person name="Zhang X."/>
            <person name="Liu X."/>
        </authorList>
    </citation>
    <scope>NUCLEOTIDE SEQUENCE [LARGE SCALE GENOMIC DNA]</scope>
    <source>
        <strain evidence="8">W106-1 / CGMCC3.15140</strain>
    </source>
</reference>
<protein>
    <recommendedName>
        <fullName evidence="6">SPRY domain-containing protein</fullName>
    </recommendedName>
</protein>
<feature type="compositionally biased region" description="Low complexity" evidence="5">
    <location>
        <begin position="41"/>
        <end position="50"/>
    </location>
</feature>
<dbReference type="Gene3D" id="2.60.120.920">
    <property type="match status" value="1"/>
</dbReference>
<sequence>MCFGSQDKHDGASAPRPTQMPEQKASNSSYPPHQQGQYQQAAGPSDDFAAPPGPPPSSKKAQNDNYAAPPGPPPSKQAYPGDYAAPSGPPPSKQSYPGDYAAPPGPPPSQDYAPPAGPPPPQDGKKQHAWEEAVPDTALLPPPPNFFGAHEYSPTNNATEEEAEEGERWCQRNPLYNPLQLDGAALNALQVGNINLFTPPSFQGVLAQTGTGVWKGHSYAGCRDTHIASYPPLYSVSAHSPRATQKKKTIYYEVNILQESRHEISLALGFAAPPYPAFRLPGWHRGSVGVHGDDGRKYINDRWGGKDFAQPFRRGETVGLGMELAPDGAVEIFHTRDGREVGRWNLHEELDAQTDLPVNGLEGFHDLCAAVGVFDKVSFEIVFAPRQWKWKGYQG</sequence>
<dbReference type="Proteomes" id="UP000030651">
    <property type="component" value="Unassembled WGS sequence"/>
</dbReference>
<keyword evidence="2" id="KW-0812">Transmembrane</keyword>
<dbReference type="KEGG" id="pfy:PFICI_06210"/>